<dbReference type="EMBL" id="RKLN01000002">
    <property type="protein sequence ID" value="RVW04427.1"/>
    <property type="molecule type" value="Genomic_DNA"/>
</dbReference>
<feature type="region of interest" description="Disordered" evidence="1">
    <location>
        <begin position="1"/>
        <end position="52"/>
    </location>
</feature>
<feature type="domain" description="DUF732" evidence="3">
    <location>
        <begin position="219"/>
        <end position="290"/>
    </location>
</feature>
<feature type="compositionally biased region" description="Basic and acidic residues" evidence="1">
    <location>
        <begin position="146"/>
        <end position="161"/>
    </location>
</feature>
<feature type="transmembrane region" description="Helical" evidence="2">
    <location>
        <begin position="77"/>
        <end position="99"/>
    </location>
</feature>
<feature type="transmembrane region" description="Helical" evidence="2">
    <location>
        <begin position="53"/>
        <end position="71"/>
    </location>
</feature>
<reference evidence="4 5" key="1">
    <citation type="submission" date="2018-11" db="EMBL/GenBank/DDBJ databases">
        <title>Rhodococcus spongicola sp. nov. and Rhodococcus xishaensis sp. nov. from marine sponges.</title>
        <authorList>
            <person name="Li L."/>
            <person name="Lin H.W."/>
        </authorList>
    </citation>
    <scope>NUCLEOTIDE SEQUENCE [LARGE SCALE GENOMIC DNA]</scope>
    <source>
        <strain evidence="4 5">LHW50502</strain>
    </source>
</reference>
<name>A0A3S3B6Q0_9NOCA</name>
<keyword evidence="2" id="KW-0472">Membrane</keyword>
<feature type="compositionally biased region" description="Low complexity" evidence="1">
    <location>
        <begin position="182"/>
        <end position="193"/>
    </location>
</feature>
<evidence type="ECO:0000256" key="2">
    <source>
        <dbReference type="SAM" id="Phobius"/>
    </source>
</evidence>
<dbReference type="InterPro" id="IPR007969">
    <property type="entry name" value="DUF732"/>
</dbReference>
<keyword evidence="5" id="KW-1185">Reference proteome</keyword>
<evidence type="ECO:0000259" key="3">
    <source>
        <dbReference type="Pfam" id="PF05305"/>
    </source>
</evidence>
<comment type="caution">
    <text evidence="4">The sequence shown here is derived from an EMBL/GenBank/DDBJ whole genome shotgun (WGS) entry which is preliminary data.</text>
</comment>
<keyword evidence="2" id="KW-0812">Transmembrane</keyword>
<accession>A0A3S3B6Q0</accession>
<keyword evidence="2" id="KW-1133">Transmembrane helix</keyword>
<feature type="transmembrane region" description="Helical" evidence="2">
    <location>
        <begin position="111"/>
        <end position="134"/>
    </location>
</feature>
<feature type="region of interest" description="Disordered" evidence="1">
    <location>
        <begin position="145"/>
        <end position="202"/>
    </location>
</feature>
<protein>
    <submittedName>
        <fullName evidence="4">DUF732 domain-containing protein</fullName>
    </submittedName>
</protein>
<dbReference type="AlphaFoldDB" id="A0A3S3B6Q0"/>
<dbReference type="OrthoDB" id="4734115at2"/>
<dbReference type="Pfam" id="PF05305">
    <property type="entry name" value="DUF732"/>
    <property type="match status" value="1"/>
</dbReference>
<dbReference type="Proteomes" id="UP000284333">
    <property type="component" value="Unassembled WGS sequence"/>
</dbReference>
<organism evidence="4 5">
    <name type="scientific">Rhodococcus spongiicola</name>
    <dbReference type="NCBI Taxonomy" id="2487352"/>
    <lineage>
        <taxon>Bacteria</taxon>
        <taxon>Bacillati</taxon>
        <taxon>Actinomycetota</taxon>
        <taxon>Actinomycetes</taxon>
        <taxon>Mycobacteriales</taxon>
        <taxon>Nocardiaceae</taxon>
        <taxon>Rhodococcus</taxon>
    </lineage>
</organism>
<evidence type="ECO:0000313" key="5">
    <source>
        <dbReference type="Proteomes" id="UP000284333"/>
    </source>
</evidence>
<proteinExistence type="predicted"/>
<sequence>MSRDPHDGGEGPQPERIWGDGTQQWGKNPAYVDSSGDRGDSTPPSTRSRQRGVRVGMVTASALFALFAVVFVRTGNIGAGLAFAAFSAMCAISGIVQPIRAMLGRAPLRRSWWLTLTWALVVAGFIGQFTGLAMTSAAREYWAQQRVEREGPSSDEWRREQDGEETGAAAAATTDLQDIDRSSTASSATAPPSSDVPRLVSPQVPAEKPAIDLAKIEGEAFIISLDVGGVEYGGDKETAIAGGRITCEYIDNAAAPSLALLEAVQAAQESGYTRRDAEYLVGSAIGAFCGEYRYLVN</sequence>
<evidence type="ECO:0000313" key="4">
    <source>
        <dbReference type="EMBL" id="RVW04427.1"/>
    </source>
</evidence>
<gene>
    <name evidence="4" type="ORF">EF834_04910</name>
</gene>
<evidence type="ECO:0000256" key="1">
    <source>
        <dbReference type="SAM" id="MobiDB-lite"/>
    </source>
</evidence>